<proteinExistence type="predicted"/>
<dbReference type="AlphaFoldDB" id="A0AAN8WP87"/>
<evidence type="ECO:0000313" key="2">
    <source>
        <dbReference type="EMBL" id="KAK7069736.1"/>
    </source>
</evidence>
<sequence>MDAGIGRGRGRGRGTNGNDVGERGDLRRPHAAGPLGEVMTPLSTQQQQSTPGAPVSVLSQETIAATT</sequence>
<gene>
    <name evidence="2" type="ORF">SK128_028042</name>
</gene>
<feature type="non-terminal residue" evidence="2">
    <location>
        <position position="67"/>
    </location>
</feature>
<feature type="compositionally biased region" description="Polar residues" evidence="1">
    <location>
        <begin position="57"/>
        <end position="67"/>
    </location>
</feature>
<reference evidence="2 3" key="1">
    <citation type="submission" date="2023-11" db="EMBL/GenBank/DDBJ databases">
        <title>Halocaridina rubra genome assembly.</title>
        <authorList>
            <person name="Smith C."/>
        </authorList>
    </citation>
    <scope>NUCLEOTIDE SEQUENCE [LARGE SCALE GENOMIC DNA]</scope>
    <source>
        <strain evidence="2">EP-1</strain>
        <tissue evidence="2">Whole</tissue>
    </source>
</reference>
<dbReference type="Proteomes" id="UP001381693">
    <property type="component" value="Unassembled WGS sequence"/>
</dbReference>
<keyword evidence="3" id="KW-1185">Reference proteome</keyword>
<name>A0AAN8WP87_HALRR</name>
<dbReference type="EMBL" id="JAXCGZ010015897">
    <property type="protein sequence ID" value="KAK7069736.1"/>
    <property type="molecule type" value="Genomic_DNA"/>
</dbReference>
<evidence type="ECO:0000313" key="3">
    <source>
        <dbReference type="Proteomes" id="UP001381693"/>
    </source>
</evidence>
<feature type="region of interest" description="Disordered" evidence="1">
    <location>
        <begin position="1"/>
        <end position="67"/>
    </location>
</feature>
<accession>A0AAN8WP87</accession>
<organism evidence="2 3">
    <name type="scientific">Halocaridina rubra</name>
    <name type="common">Hawaiian red shrimp</name>
    <dbReference type="NCBI Taxonomy" id="373956"/>
    <lineage>
        <taxon>Eukaryota</taxon>
        <taxon>Metazoa</taxon>
        <taxon>Ecdysozoa</taxon>
        <taxon>Arthropoda</taxon>
        <taxon>Crustacea</taxon>
        <taxon>Multicrustacea</taxon>
        <taxon>Malacostraca</taxon>
        <taxon>Eumalacostraca</taxon>
        <taxon>Eucarida</taxon>
        <taxon>Decapoda</taxon>
        <taxon>Pleocyemata</taxon>
        <taxon>Caridea</taxon>
        <taxon>Atyoidea</taxon>
        <taxon>Atyidae</taxon>
        <taxon>Halocaridina</taxon>
    </lineage>
</organism>
<comment type="caution">
    <text evidence="2">The sequence shown here is derived from an EMBL/GenBank/DDBJ whole genome shotgun (WGS) entry which is preliminary data.</text>
</comment>
<protein>
    <submittedName>
        <fullName evidence="2">Uncharacterized protein</fullName>
    </submittedName>
</protein>
<evidence type="ECO:0000256" key="1">
    <source>
        <dbReference type="SAM" id="MobiDB-lite"/>
    </source>
</evidence>